<keyword evidence="3" id="KW-0804">Transcription</keyword>
<evidence type="ECO:0000256" key="1">
    <source>
        <dbReference type="ARBA" id="ARBA00005510"/>
    </source>
</evidence>
<dbReference type="AlphaFoldDB" id="A0A7I8LEZ5"/>
<feature type="domain" description="BHLH" evidence="6">
    <location>
        <begin position="14"/>
        <end position="65"/>
    </location>
</feature>
<evidence type="ECO:0000313" key="8">
    <source>
        <dbReference type="Proteomes" id="UP000663760"/>
    </source>
</evidence>
<keyword evidence="4" id="KW-0175">Coiled coil</keyword>
<evidence type="ECO:0000256" key="4">
    <source>
        <dbReference type="SAM" id="Coils"/>
    </source>
</evidence>
<reference evidence="7" key="1">
    <citation type="submission" date="2020-02" db="EMBL/GenBank/DDBJ databases">
        <authorList>
            <person name="Scholz U."/>
            <person name="Mascher M."/>
            <person name="Fiebig A."/>
        </authorList>
    </citation>
    <scope>NUCLEOTIDE SEQUENCE</scope>
</reference>
<dbReference type="InterPro" id="IPR011598">
    <property type="entry name" value="bHLH_dom"/>
</dbReference>
<dbReference type="InterPro" id="IPR036638">
    <property type="entry name" value="HLH_DNA-bd_sf"/>
</dbReference>
<dbReference type="Pfam" id="PF00010">
    <property type="entry name" value="HLH"/>
    <property type="match status" value="1"/>
</dbReference>
<feature type="coiled-coil region" evidence="4">
    <location>
        <begin position="55"/>
        <end position="82"/>
    </location>
</feature>
<dbReference type="PANTHER" id="PTHR13935:SF90">
    <property type="entry name" value="TRANSCRIPTION FACTOR BHLH162"/>
    <property type="match status" value="1"/>
</dbReference>
<comment type="similarity">
    <text evidence="1">Belongs to the bHLH protein family.</text>
</comment>
<keyword evidence="8" id="KW-1185">Reference proteome</keyword>
<dbReference type="GO" id="GO:0000981">
    <property type="term" value="F:DNA-binding transcription factor activity, RNA polymerase II-specific"/>
    <property type="evidence" value="ECO:0007669"/>
    <property type="project" value="TreeGrafter"/>
</dbReference>
<gene>
    <name evidence="7" type="ORF">SI8410_15019279</name>
</gene>
<proteinExistence type="inferred from homology"/>
<evidence type="ECO:0000259" key="6">
    <source>
        <dbReference type="PROSITE" id="PS50888"/>
    </source>
</evidence>
<feature type="compositionally biased region" description="Basic and acidic residues" evidence="5">
    <location>
        <begin position="1"/>
        <end position="21"/>
    </location>
</feature>
<keyword evidence="2" id="KW-0805">Transcription regulation</keyword>
<evidence type="ECO:0000256" key="5">
    <source>
        <dbReference type="SAM" id="MobiDB-lite"/>
    </source>
</evidence>
<dbReference type="GO" id="GO:0090575">
    <property type="term" value="C:RNA polymerase II transcription regulator complex"/>
    <property type="evidence" value="ECO:0007669"/>
    <property type="project" value="TreeGrafter"/>
</dbReference>
<protein>
    <recommendedName>
        <fullName evidence="6">BHLH domain-containing protein</fullName>
    </recommendedName>
</protein>
<organism evidence="7 8">
    <name type="scientific">Spirodela intermedia</name>
    <name type="common">Intermediate duckweed</name>
    <dbReference type="NCBI Taxonomy" id="51605"/>
    <lineage>
        <taxon>Eukaryota</taxon>
        <taxon>Viridiplantae</taxon>
        <taxon>Streptophyta</taxon>
        <taxon>Embryophyta</taxon>
        <taxon>Tracheophyta</taxon>
        <taxon>Spermatophyta</taxon>
        <taxon>Magnoliopsida</taxon>
        <taxon>Liliopsida</taxon>
        <taxon>Araceae</taxon>
        <taxon>Lemnoideae</taxon>
        <taxon>Spirodela</taxon>
    </lineage>
</organism>
<dbReference type="PROSITE" id="PS50888">
    <property type="entry name" value="BHLH"/>
    <property type="match status" value="1"/>
</dbReference>
<accession>A0A7I8LEZ5</accession>
<feature type="region of interest" description="Disordered" evidence="5">
    <location>
        <begin position="1"/>
        <end position="23"/>
    </location>
</feature>
<dbReference type="Proteomes" id="UP000663760">
    <property type="component" value="Chromosome 15"/>
</dbReference>
<evidence type="ECO:0000256" key="3">
    <source>
        <dbReference type="ARBA" id="ARBA00023163"/>
    </source>
</evidence>
<dbReference type="EMBL" id="LR746278">
    <property type="protein sequence ID" value="CAA7408601.1"/>
    <property type="molecule type" value="Genomic_DNA"/>
</dbReference>
<dbReference type="GO" id="GO:0000977">
    <property type="term" value="F:RNA polymerase II transcription regulatory region sequence-specific DNA binding"/>
    <property type="evidence" value="ECO:0007669"/>
    <property type="project" value="TreeGrafter"/>
</dbReference>
<dbReference type="SUPFAM" id="SSF47459">
    <property type="entry name" value="HLH, helix-loop-helix DNA-binding domain"/>
    <property type="match status" value="1"/>
</dbReference>
<dbReference type="PANTHER" id="PTHR13935">
    <property type="entry name" value="ACHAETE-SCUTE TRANSCRIPTION FACTOR-RELATED"/>
    <property type="match status" value="1"/>
</dbReference>
<dbReference type="GO" id="GO:0046983">
    <property type="term" value="F:protein dimerization activity"/>
    <property type="evidence" value="ECO:0007669"/>
    <property type="project" value="InterPro"/>
</dbReference>
<dbReference type="Gene3D" id="4.10.280.10">
    <property type="entry name" value="Helix-loop-helix DNA-binding domain"/>
    <property type="match status" value="1"/>
</dbReference>
<name>A0A7I8LEZ5_SPIIN</name>
<sequence length="186" mass="20154">MEAPSRRREKAHPPQKLERKTVEKKRRALMKSLFSKLDSLLPPSKRGAVGQSDRLDDACSYIRETRERLAKMEERREAMVNANAGCGTPTAGGTASGPAALPHLEVRDLGSGVEVVLVSRRADQPVFFEILRVMEEEGAEVVNAGFAVAGGAAFHSFHSLNGSSHGDPLRVAERLKEVVRELAGGA</sequence>
<evidence type="ECO:0000256" key="2">
    <source>
        <dbReference type="ARBA" id="ARBA00023015"/>
    </source>
</evidence>
<dbReference type="InterPro" id="IPR015660">
    <property type="entry name" value="MASH1/Ascl1a-like"/>
</dbReference>
<dbReference type="OrthoDB" id="752507at2759"/>
<evidence type="ECO:0000313" key="7">
    <source>
        <dbReference type="EMBL" id="CAA7408601.1"/>
    </source>
</evidence>